<keyword evidence="1" id="KW-0378">Hydrolase</keyword>
<keyword evidence="5" id="KW-1185">Reference proteome</keyword>
<reference evidence="4 5" key="1">
    <citation type="submission" date="2020-02" db="EMBL/GenBank/DDBJ databases">
        <authorList>
            <person name="Li X.-J."/>
            <person name="Han X.-M."/>
        </authorList>
    </citation>
    <scope>NUCLEOTIDE SEQUENCE [LARGE SCALE GENOMIC DNA]</scope>
    <source>
        <strain evidence="4 5">CCTCC AB 2017055</strain>
    </source>
</reference>
<accession>A0A6L9SEG4</accession>
<dbReference type="GO" id="GO:0016787">
    <property type="term" value="F:hydrolase activity"/>
    <property type="evidence" value="ECO:0007669"/>
    <property type="project" value="UniProtKB-KW"/>
</dbReference>
<evidence type="ECO:0000256" key="2">
    <source>
        <dbReference type="SAM" id="MobiDB-lite"/>
    </source>
</evidence>
<evidence type="ECO:0000313" key="4">
    <source>
        <dbReference type="EMBL" id="NEE03469.1"/>
    </source>
</evidence>
<dbReference type="PANTHER" id="PTHR39159:SF1">
    <property type="entry name" value="UPF0374 PROTEIN YGAC"/>
    <property type="match status" value="1"/>
</dbReference>
<gene>
    <name evidence="4" type="ORF">G1H10_25210</name>
</gene>
<dbReference type="SUPFAM" id="SSF159234">
    <property type="entry name" value="FomD-like"/>
    <property type="match status" value="1"/>
</dbReference>
<dbReference type="PANTHER" id="PTHR39159">
    <property type="match status" value="1"/>
</dbReference>
<proteinExistence type="predicted"/>
<dbReference type="InterPro" id="IPR050212">
    <property type="entry name" value="Ntdp-like"/>
</dbReference>
<sequence>MRVIRDDADGLVLWLPGGTPVLRAVLSDGRHMRETPLHERHRGGRASKRDVWRGDGVLKIAPTGAPWSVWVFWDADRHHRCWYINLEQRHVRDDAGIVTRDHELDVIVWPDGSTEIKDDDDLAAAVAAGRFTEHEAATFADDAQAAIRVVESWSPPFSSGWETWRPDPTWPTPQLPDDLASDH</sequence>
<comment type="caution">
    <text evidence="4">The sequence shown here is derived from an EMBL/GenBank/DDBJ whole genome shotgun (WGS) entry which is preliminary data.</text>
</comment>
<dbReference type="RefSeq" id="WP_163743148.1">
    <property type="nucleotide sequence ID" value="NZ_JAAGOA010000022.1"/>
</dbReference>
<dbReference type="InterPro" id="IPR035930">
    <property type="entry name" value="FomD-like_sf"/>
</dbReference>
<dbReference type="Pfam" id="PF04167">
    <property type="entry name" value="DUF402"/>
    <property type="match status" value="1"/>
</dbReference>
<dbReference type="EMBL" id="JAAGOA010000022">
    <property type="protein sequence ID" value="NEE03469.1"/>
    <property type="molecule type" value="Genomic_DNA"/>
</dbReference>
<dbReference type="InterPro" id="IPR007295">
    <property type="entry name" value="DUF402"/>
</dbReference>
<dbReference type="Proteomes" id="UP000475214">
    <property type="component" value="Unassembled WGS sequence"/>
</dbReference>
<dbReference type="Gene3D" id="2.40.380.10">
    <property type="entry name" value="FomD-like"/>
    <property type="match status" value="1"/>
</dbReference>
<organism evidence="4 5">
    <name type="scientific">Phytoactinopolyspora halotolerans</name>
    <dbReference type="NCBI Taxonomy" id="1981512"/>
    <lineage>
        <taxon>Bacteria</taxon>
        <taxon>Bacillati</taxon>
        <taxon>Actinomycetota</taxon>
        <taxon>Actinomycetes</taxon>
        <taxon>Jiangellales</taxon>
        <taxon>Jiangellaceae</taxon>
        <taxon>Phytoactinopolyspora</taxon>
    </lineage>
</organism>
<feature type="region of interest" description="Disordered" evidence="2">
    <location>
        <begin position="160"/>
        <end position="183"/>
    </location>
</feature>
<evidence type="ECO:0000256" key="1">
    <source>
        <dbReference type="ARBA" id="ARBA00022801"/>
    </source>
</evidence>
<evidence type="ECO:0000259" key="3">
    <source>
        <dbReference type="Pfam" id="PF04167"/>
    </source>
</evidence>
<name>A0A6L9SEG4_9ACTN</name>
<feature type="domain" description="DUF402" evidence="3">
    <location>
        <begin position="31"/>
        <end position="153"/>
    </location>
</feature>
<dbReference type="AlphaFoldDB" id="A0A6L9SEG4"/>
<evidence type="ECO:0000313" key="5">
    <source>
        <dbReference type="Proteomes" id="UP000475214"/>
    </source>
</evidence>
<protein>
    <submittedName>
        <fullName evidence="4">DUF402 domain-containing protein</fullName>
    </submittedName>
</protein>